<evidence type="ECO:0000313" key="1">
    <source>
        <dbReference type="EMBL" id="VDM08822.1"/>
    </source>
</evidence>
<sequence>MQPAEIFNLADSKPHLVQIKSGFVKFTSKAIVIISNKIPEHWWKRQTVSKKKLQVSATLYYLRQSDVIN</sequence>
<protein>
    <submittedName>
        <fullName evidence="1">Uncharacterized protein</fullName>
    </submittedName>
</protein>
<gene>
    <name evidence="1" type="ORF">WBA_LOCUS2208</name>
</gene>
<dbReference type="AlphaFoldDB" id="A0A3P7FE00"/>
<accession>A0A3P7FE00</accession>
<name>A0A3P7FE00_WUCBA</name>
<dbReference type="Proteomes" id="UP000270924">
    <property type="component" value="Unassembled WGS sequence"/>
</dbReference>
<evidence type="ECO:0000313" key="2">
    <source>
        <dbReference type="Proteomes" id="UP000270924"/>
    </source>
</evidence>
<dbReference type="EMBL" id="UYWW01000570">
    <property type="protein sequence ID" value="VDM08822.1"/>
    <property type="molecule type" value="Genomic_DNA"/>
</dbReference>
<dbReference type="InParanoid" id="A0A3P7FE00"/>
<proteinExistence type="predicted"/>
<reference evidence="1 2" key="1">
    <citation type="submission" date="2018-11" db="EMBL/GenBank/DDBJ databases">
        <authorList>
            <consortium name="Pathogen Informatics"/>
        </authorList>
    </citation>
    <scope>NUCLEOTIDE SEQUENCE [LARGE SCALE GENOMIC DNA]</scope>
</reference>
<keyword evidence="2" id="KW-1185">Reference proteome</keyword>
<organism evidence="1 2">
    <name type="scientific">Wuchereria bancrofti</name>
    <dbReference type="NCBI Taxonomy" id="6293"/>
    <lineage>
        <taxon>Eukaryota</taxon>
        <taxon>Metazoa</taxon>
        <taxon>Ecdysozoa</taxon>
        <taxon>Nematoda</taxon>
        <taxon>Chromadorea</taxon>
        <taxon>Rhabditida</taxon>
        <taxon>Spirurina</taxon>
        <taxon>Spiruromorpha</taxon>
        <taxon>Filarioidea</taxon>
        <taxon>Onchocercidae</taxon>
        <taxon>Wuchereria</taxon>
    </lineage>
</organism>